<dbReference type="Proteomes" id="UP000887569">
    <property type="component" value="Unplaced"/>
</dbReference>
<dbReference type="WBParaSite" id="PgR030_g077_t02">
    <property type="protein sequence ID" value="PgR030_g077_t02"/>
    <property type="gene ID" value="PgR030_g077"/>
</dbReference>
<proteinExistence type="predicted"/>
<sequence length="47" mass="5209">ACVDTFNAAHFQRHPTTCFHCLSFPIGCRDFWSSTFCRAAITVSAAI</sequence>
<evidence type="ECO:0000313" key="1">
    <source>
        <dbReference type="Proteomes" id="UP000887569"/>
    </source>
</evidence>
<dbReference type="AlphaFoldDB" id="A0A915BAN7"/>
<accession>A0A915BAN7</accession>
<keyword evidence="1" id="KW-1185">Reference proteome</keyword>
<organism evidence="1 2">
    <name type="scientific">Parascaris univalens</name>
    <name type="common">Nematode worm</name>
    <dbReference type="NCBI Taxonomy" id="6257"/>
    <lineage>
        <taxon>Eukaryota</taxon>
        <taxon>Metazoa</taxon>
        <taxon>Ecdysozoa</taxon>
        <taxon>Nematoda</taxon>
        <taxon>Chromadorea</taxon>
        <taxon>Rhabditida</taxon>
        <taxon>Spirurina</taxon>
        <taxon>Ascaridomorpha</taxon>
        <taxon>Ascaridoidea</taxon>
        <taxon>Ascarididae</taxon>
        <taxon>Parascaris</taxon>
    </lineage>
</organism>
<name>A0A915BAN7_PARUN</name>
<reference evidence="2" key="1">
    <citation type="submission" date="2022-11" db="UniProtKB">
        <authorList>
            <consortium name="WormBaseParasite"/>
        </authorList>
    </citation>
    <scope>IDENTIFICATION</scope>
</reference>
<protein>
    <submittedName>
        <fullName evidence="2">Uncharacterized protein</fullName>
    </submittedName>
</protein>
<evidence type="ECO:0000313" key="2">
    <source>
        <dbReference type="WBParaSite" id="PgR030_g077_t02"/>
    </source>
</evidence>